<dbReference type="InterPro" id="IPR011761">
    <property type="entry name" value="ATP-grasp"/>
</dbReference>
<evidence type="ECO:0000256" key="1">
    <source>
        <dbReference type="PROSITE-ProRule" id="PRU00409"/>
    </source>
</evidence>
<proteinExistence type="predicted"/>
<dbReference type="PROSITE" id="PS50975">
    <property type="entry name" value="ATP_GRASP"/>
    <property type="match status" value="1"/>
</dbReference>
<protein>
    <submittedName>
        <fullName evidence="3">ATP-grasp domain-containing protein</fullName>
    </submittedName>
</protein>
<dbReference type="SUPFAM" id="SSF56059">
    <property type="entry name" value="Glutathione synthetase ATP-binding domain-like"/>
    <property type="match status" value="1"/>
</dbReference>
<dbReference type="AlphaFoldDB" id="A0A8T3VRK0"/>
<keyword evidence="1" id="KW-0067">ATP-binding</keyword>
<dbReference type="Gene3D" id="3.30.470.20">
    <property type="entry name" value="ATP-grasp fold, B domain"/>
    <property type="match status" value="1"/>
</dbReference>
<gene>
    <name evidence="3" type="ORF">E7Z75_05675</name>
</gene>
<organism evidence="3 4">
    <name type="scientific">Methanobrevibacter olleyae</name>
    <dbReference type="NCBI Taxonomy" id="294671"/>
    <lineage>
        <taxon>Archaea</taxon>
        <taxon>Methanobacteriati</taxon>
        <taxon>Methanobacteriota</taxon>
        <taxon>Methanomada group</taxon>
        <taxon>Methanobacteria</taxon>
        <taxon>Methanobacteriales</taxon>
        <taxon>Methanobacteriaceae</taxon>
        <taxon>Methanobrevibacter</taxon>
    </lineage>
</organism>
<dbReference type="GO" id="GO:0005524">
    <property type="term" value="F:ATP binding"/>
    <property type="evidence" value="ECO:0007669"/>
    <property type="project" value="UniProtKB-UniRule"/>
</dbReference>
<evidence type="ECO:0000259" key="2">
    <source>
        <dbReference type="PROSITE" id="PS50975"/>
    </source>
</evidence>
<comment type="caution">
    <text evidence="3">The sequence shown here is derived from an EMBL/GenBank/DDBJ whole genome shotgun (WGS) entry which is preliminary data.</text>
</comment>
<dbReference type="Pfam" id="PF02655">
    <property type="entry name" value="ATP-grasp_3"/>
    <property type="match status" value="1"/>
</dbReference>
<reference evidence="3" key="1">
    <citation type="submission" date="2019-04" db="EMBL/GenBank/DDBJ databases">
        <title>Evolution of Biomass-Degrading Anaerobic Consortia Revealed by Metagenomics.</title>
        <authorList>
            <person name="Peng X."/>
        </authorList>
    </citation>
    <scope>NUCLEOTIDE SEQUENCE</scope>
    <source>
        <strain evidence="3">SIG14</strain>
    </source>
</reference>
<keyword evidence="1" id="KW-0547">Nucleotide-binding</keyword>
<accession>A0A8T3VRK0</accession>
<evidence type="ECO:0000313" key="3">
    <source>
        <dbReference type="EMBL" id="MBE6512610.1"/>
    </source>
</evidence>
<evidence type="ECO:0000313" key="4">
    <source>
        <dbReference type="Proteomes" id="UP000732619"/>
    </source>
</evidence>
<dbReference type="Gene3D" id="3.40.50.11770">
    <property type="match status" value="1"/>
</dbReference>
<sequence length="391" mass="44691">MLDLKDVNDDSILVFEYFTASGVEDLSIVSEAVELIRSLVSDLKDEDIYVLLAKQFENIFDDFDFDVKTMVIEEPLEDWLEKEAYIFDRAMFIAAENDNNLYNLTKLLESKEIKVYGSDHFAVNLASDKYETFDYLANRIPQPMTYNILLNKKTYWKRAIQIFFDTINGDYGDGSNDNAVPIMQKPKDIPVLDNSDKEVVKENKLIAKPRFGVDCYNIKIIASKKDIDDLEEIYGEGSRFIVQPYIEGDLCSVCLISDGKEALPISLNKQIVEIDENGGEYLGGYVPYEHPLKDKVFDYAKKACEYVPGLKGFIGIDFIIEDDYIYLLEINSRFTTSYVGLQKIININIAKTIIGLIDKKISVEDIGEINYSSKASFYKNDEGILEIKIEK</sequence>
<dbReference type="EMBL" id="SUTG01000023">
    <property type="protein sequence ID" value="MBE6512610.1"/>
    <property type="molecule type" value="Genomic_DNA"/>
</dbReference>
<feature type="domain" description="ATP-grasp" evidence="2">
    <location>
        <begin position="177"/>
        <end position="358"/>
    </location>
</feature>
<name>A0A8T3VRK0_METOL</name>
<dbReference type="InterPro" id="IPR003806">
    <property type="entry name" value="ATP-grasp_PylC-type"/>
</dbReference>
<dbReference type="GO" id="GO:0046872">
    <property type="term" value="F:metal ion binding"/>
    <property type="evidence" value="ECO:0007669"/>
    <property type="project" value="InterPro"/>
</dbReference>
<dbReference type="Proteomes" id="UP000732619">
    <property type="component" value="Unassembled WGS sequence"/>
</dbReference>